<feature type="domain" description="RNase H type-1" evidence="1">
    <location>
        <begin position="70"/>
        <end position="207"/>
    </location>
</feature>
<name>A0A1H3FA40_9BACI</name>
<protein>
    <submittedName>
        <fullName evidence="2">Ribonuclease HI</fullName>
    </submittedName>
</protein>
<dbReference type="SUPFAM" id="SSF53098">
    <property type="entry name" value="Ribonuclease H-like"/>
    <property type="match status" value="1"/>
</dbReference>
<dbReference type="Pfam" id="PF13456">
    <property type="entry name" value="RVT_3"/>
    <property type="match status" value="1"/>
</dbReference>
<dbReference type="Proteomes" id="UP000198647">
    <property type="component" value="Unassembled WGS sequence"/>
</dbReference>
<comment type="caution">
    <text evidence="2">The sequence shown here is derived from an EMBL/GenBank/DDBJ whole genome shotgun (WGS) entry which is preliminary data.</text>
</comment>
<dbReference type="NCBIfam" id="NF005822">
    <property type="entry name" value="PRK07708.1"/>
    <property type="match status" value="1"/>
</dbReference>
<dbReference type="RefSeq" id="WP_008589006.1">
    <property type="nucleotide sequence ID" value="NZ_FNOS01000003.1"/>
</dbReference>
<reference evidence="2 3" key="1">
    <citation type="submission" date="2016-10" db="EMBL/GenBank/DDBJ databases">
        <authorList>
            <person name="Varghese N."/>
            <person name="Submissions S."/>
        </authorList>
    </citation>
    <scope>NUCLEOTIDE SEQUENCE [LARGE SCALE GENOMIC DNA]</scope>
    <source>
        <strain evidence="2 3">DSM 20748</strain>
    </source>
</reference>
<keyword evidence="3" id="KW-1185">Reference proteome</keyword>
<dbReference type="PANTHER" id="PTHR46387">
    <property type="entry name" value="POLYNUCLEOTIDYL TRANSFERASE, RIBONUCLEASE H-LIKE SUPERFAMILY PROTEIN"/>
    <property type="match status" value="1"/>
</dbReference>
<dbReference type="PROSITE" id="PS50879">
    <property type="entry name" value="RNASE_H_1"/>
    <property type="match status" value="1"/>
</dbReference>
<accession>A0A1H3FA40</accession>
<evidence type="ECO:0000313" key="3">
    <source>
        <dbReference type="Proteomes" id="UP000198647"/>
    </source>
</evidence>
<organism evidence="2 3">
    <name type="scientific">Salimicrobium album</name>
    <dbReference type="NCBI Taxonomy" id="50717"/>
    <lineage>
        <taxon>Bacteria</taxon>
        <taxon>Bacillati</taxon>
        <taxon>Bacillota</taxon>
        <taxon>Bacilli</taxon>
        <taxon>Bacillales</taxon>
        <taxon>Bacillaceae</taxon>
        <taxon>Salimicrobium</taxon>
    </lineage>
</organism>
<evidence type="ECO:0000313" key="2">
    <source>
        <dbReference type="EMBL" id="SDX87913.1"/>
    </source>
</evidence>
<gene>
    <name evidence="2" type="ORF">SAMN04488081_1589</name>
</gene>
<dbReference type="Gene3D" id="3.30.420.10">
    <property type="entry name" value="Ribonuclease H-like superfamily/Ribonuclease H"/>
    <property type="match status" value="1"/>
</dbReference>
<dbReference type="CDD" id="cd09279">
    <property type="entry name" value="RNase_HI_like"/>
    <property type="match status" value="1"/>
</dbReference>
<evidence type="ECO:0000259" key="1">
    <source>
        <dbReference type="PROSITE" id="PS50879"/>
    </source>
</evidence>
<proteinExistence type="predicted"/>
<dbReference type="InterPro" id="IPR036397">
    <property type="entry name" value="RNaseH_sf"/>
</dbReference>
<dbReference type="InterPro" id="IPR002156">
    <property type="entry name" value="RNaseH_domain"/>
</dbReference>
<dbReference type="PANTHER" id="PTHR46387:SF2">
    <property type="entry name" value="RIBONUCLEASE HI"/>
    <property type="match status" value="1"/>
</dbReference>
<sequence>MQLTISYLYKVPKGPVITCFTEEMNIETALELEADLQKMGRVREIVFQNNNGERFLRKELKAFIEKIQTEPHDVYVYFDGGYEIEYGRAGLGCAIYYEKSGEMYRVRKNALVDELTSSNEAEYAALHLAVQELAMLGIRYQPICIKGDSRLVINQMKEEWECYDPVFLTWADRIDARLAESGLEATYLHVPRKENSEADRLATQALDGVQIESQIVIEQP</sequence>
<dbReference type="InterPro" id="IPR012337">
    <property type="entry name" value="RNaseH-like_sf"/>
</dbReference>
<dbReference type="EMBL" id="FNOS01000003">
    <property type="protein sequence ID" value="SDX87913.1"/>
    <property type="molecule type" value="Genomic_DNA"/>
</dbReference>